<dbReference type="InterPro" id="IPR012933">
    <property type="entry name" value="HicA_mRNA_interferase"/>
</dbReference>
<dbReference type="GO" id="GO:0016787">
    <property type="term" value="F:hydrolase activity"/>
    <property type="evidence" value="ECO:0007669"/>
    <property type="project" value="UniProtKB-KW"/>
</dbReference>
<accession>A0A367QGC3</accession>
<keyword evidence="7" id="KW-0346">Stress response</keyword>
<evidence type="ECO:0008006" key="10">
    <source>
        <dbReference type="Google" id="ProtNLM"/>
    </source>
</evidence>
<evidence type="ECO:0000256" key="4">
    <source>
        <dbReference type="ARBA" id="ARBA00022759"/>
    </source>
</evidence>
<keyword evidence="9" id="KW-1185">Reference proteome</keyword>
<evidence type="ECO:0000256" key="5">
    <source>
        <dbReference type="ARBA" id="ARBA00022801"/>
    </source>
</evidence>
<evidence type="ECO:0000256" key="1">
    <source>
        <dbReference type="ARBA" id="ARBA00006620"/>
    </source>
</evidence>
<dbReference type="GO" id="GO:0004519">
    <property type="term" value="F:endonuclease activity"/>
    <property type="evidence" value="ECO:0007669"/>
    <property type="project" value="UniProtKB-KW"/>
</dbReference>
<keyword evidence="5" id="KW-0378">Hydrolase</keyword>
<evidence type="ECO:0000313" key="9">
    <source>
        <dbReference type="Proteomes" id="UP000252107"/>
    </source>
</evidence>
<gene>
    <name evidence="8" type="ORF">A6770_30105</name>
</gene>
<dbReference type="EMBL" id="LXQD01000327">
    <property type="protein sequence ID" value="RCJ22242.1"/>
    <property type="molecule type" value="Genomic_DNA"/>
</dbReference>
<dbReference type="InterPro" id="IPR038570">
    <property type="entry name" value="HicA_sf"/>
</dbReference>
<evidence type="ECO:0000256" key="7">
    <source>
        <dbReference type="ARBA" id="ARBA00023016"/>
    </source>
</evidence>
<reference evidence="8" key="1">
    <citation type="submission" date="2016-04" db="EMBL/GenBank/DDBJ databases">
        <authorList>
            <person name="Tabuchi Yagui T.R."/>
        </authorList>
    </citation>
    <scope>NUCLEOTIDE SEQUENCE [LARGE SCALE GENOMIC DNA]</scope>
    <source>
        <strain evidence="8">NIES-26</strain>
    </source>
</reference>
<keyword evidence="3" id="KW-0540">Nuclease</keyword>
<sequence length="73" mass="8340">MSKLPSISGKDCVNALQKIGFYQKRRESSHIILRRDEPFTQVVVPDRQELAKGTLRAIIRDVDLSVEEFIALL</sequence>
<evidence type="ECO:0000256" key="6">
    <source>
        <dbReference type="ARBA" id="ARBA00022884"/>
    </source>
</evidence>
<name>A0A367QGC3_9NOSO</name>
<keyword evidence="2" id="KW-1277">Toxin-antitoxin system</keyword>
<comment type="similarity">
    <text evidence="1">Belongs to the HicA mRNA interferase family.</text>
</comment>
<proteinExistence type="inferred from homology"/>
<evidence type="ECO:0000256" key="3">
    <source>
        <dbReference type="ARBA" id="ARBA00022722"/>
    </source>
</evidence>
<dbReference type="GO" id="GO:0003729">
    <property type="term" value="F:mRNA binding"/>
    <property type="evidence" value="ECO:0007669"/>
    <property type="project" value="InterPro"/>
</dbReference>
<keyword evidence="4" id="KW-0255">Endonuclease</keyword>
<dbReference type="Proteomes" id="UP000252107">
    <property type="component" value="Unassembled WGS sequence"/>
</dbReference>
<comment type="caution">
    <text evidence="8">The sequence shown here is derived from an EMBL/GenBank/DDBJ whole genome shotgun (WGS) entry which is preliminary data.</text>
</comment>
<evidence type="ECO:0000313" key="8">
    <source>
        <dbReference type="EMBL" id="RCJ22242.1"/>
    </source>
</evidence>
<dbReference type="Pfam" id="PF07927">
    <property type="entry name" value="HicA_toxin"/>
    <property type="match status" value="1"/>
</dbReference>
<evidence type="ECO:0000256" key="2">
    <source>
        <dbReference type="ARBA" id="ARBA00022649"/>
    </source>
</evidence>
<keyword evidence="6" id="KW-0694">RNA-binding</keyword>
<protein>
    <recommendedName>
        <fullName evidence="10">YcfA family protein</fullName>
    </recommendedName>
</protein>
<dbReference type="AlphaFoldDB" id="A0A367QGC3"/>
<dbReference type="Gene3D" id="3.30.920.30">
    <property type="entry name" value="Hypothetical protein"/>
    <property type="match status" value="1"/>
</dbReference>
<organism evidence="8 9">
    <name type="scientific">Nostoc minutum NIES-26</name>
    <dbReference type="NCBI Taxonomy" id="1844469"/>
    <lineage>
        <taxon>Bacteria</taxon>
        <taxon>Bacillati</taxon>
        <taxon>Cyanobacteriota</taxon>
        <taxon>Cyanophyceae</taxon>
        <taxon>Nostocales</taxon>
        <taxon>Nostocaceae</taxon>
        <taxon>Nostoc</taxon>
    </lineage>
</organism>
<dbReference type="SUPFAM" id="SSF54786">
    <property type="entry name" value="YcfA/nrd intein domain"/>
    <property type="match status" value="1"/>
</dbReference>